<dbReference type="Pfam" id="PF13532">
    <property type="entry name" value="2OG-FeII_Oxy_2"/>
    <property type="match status" value="1"/>
</dbReference>
<proteinExistence type="predicted"/>
<dbReference type="RefSeq" id="WP_229209553.1">
    <property type="nucleotide sequence ID" value="NZ_FNXY01000003.1"/>
</dbReference>
<protein>
    <submittedName>
        <fullName evidence="2">Alkylated DNA repair dioxygenase AlkB</fullName>
    </submittedName>
</protein>
<dbReference type="GO" id="GO:0051213">
    <property type="term" value="F:dioxygenase activity"/>
    <property type="evidence" value="ECO:0007669"/>
    <property type="project" value="UniProtKB-KW"/>
</dbReference>
<sequence>MRPENLLSQEGEVYFYPDFFSEGESRELFEILKETIQWKQEPIKIMGKEIMQPRLTAWYGEQKTYRYSGITMLPQIWTKELLMIKERIESEAGCNFTNVLLNYYRDGNDSMGWHKDNEKELGPNPVIGSVSFGVSRSFQFKNKSDQNLKEKVLLSSGSFCSWLVLRNIIGITVFQRSQKF</sequence>
<feature type="domain" description="Alpha-ketoglutarate-dependent dioxygenase AlkB-like" evidence="1">
    <location>
        <begin position="13"/>
        <end position="161"/>
    </location>
</feature>
<keyword evidence="2" id="KW-0223">Dioxygenase</keyword>
<dbReference type="GO" id="GO:0006307">
    <property type="term" value="P:DNA alkylation repair"/>
    <property type="evidence" value="ECO:0007669"/>
    <property type="project" value="InterPro"/>
</dbReference>
<keyword evidence="2" id="KW-0560">Oxidoreductase</keyword>
<evidence type="ECO:0000313" key="3">
    <source>
        <dbReference type="Proteomes" id="UP000199532"/>
    </source>
</evidence>
<dbReference type="PANTHER" id="PTHR31212:SF4">
    <property type="entry name" value="ALPHA-KETOGLUTARATE-DEPENDENT DIOXYGENASE ALKB HOMOLOG 3"/>
    <property type="match status" value="1"/>
</dbReference>
<evidence type="ECO:0000259" key="1">
    <source>
        <dbReference type="Pfam" id="PF13532"/>
    </source>
</evidence>
<evidence type="ECO:0000313" key="2">
    <source>
        <dbReference type="EMBL" id="SEI73965.1"/>
    </source>
</evidence>
<dbReference type="InterPro" id="IPR037151">
    <property type="entry name" value="AlkB-like_sf"/>
</dbReference>
<dbReference type="EMBL" id="FNXY01000003">
    <property type="protein sequence ID" value="SEI73965.1"/>
    <property type="molecule type" value="Genomic_DNA"/>
</dbReference>
<dbReference type="AlphaFoldDB" id="A0A1H6TCJ6"/>
<dbReference type="Gene3D" id="2.60.120.590">
    <property type="entry name" value="Alpha-ketoglutarate-dependent dioxygenase AlkB-like"/>
    <property type="match status" value="1"/>
</dbReference>
<gene>
    <name evidence="2" type="ORF">SAMN04487995_1961</name>
</gene>
<name>A0A1H6TCJ6_9BACT</name>
<dbReference type="InterPro" id="IPR027450">
    <property type="entry name" value="AlkB-like"/>
</dbReference>
<organism evidence="2 3">
    <name type="scientific">Dyadobacter koreensis</name>
    <dbReference type="NCBI Taxonomy" id="408657"/>
    <lineage>
        <taxon>Bacteria</taxon>
        <taxon>Pseudomonadati</taxon>
        <taxon>Bacteroidota</taxon>
        <taxon>Cytophagia</taxon>
        <taxon>Cytophagales</taxon>
        <taxon>Spirosomataceae</taxon>
        <taxon>Dyadobacter</taxon>
    </lineage>
</organism>
<dbReference type="Proteomes" id="UP000199532">
    <property type="component" value="Unassembled WGS sequence"/>
</dbReference>
<accession>A0A1H6TCJ6</accession>
<reference evidence="2 3" key="1">
    <citation type="submission" date="2016-10" db="EMBL/GenBank/DDBJ databases">
        <authorList>
            <person name="de Groot N.N."/>
        </authorList>
    </citation>
    <scope>NUCLEOTIDE SEQUENCE [LARGE SCALE GENOMIC DNA]</scope>
    <source>
        <strain evidence="2 3">DSM 19938</strain>
    </source>
</reference>
<dbReference type="InterPro" id="IPR032854">
    <property type="entry name" value="ALKBH3"/>
</dbReference>
<dbReference type="PANTHER" id="PTHR31212">
    <property type="entry name" value="ALPHA-KETOGLUTARATE-DEPENDENT DIOXYGENASE ALKB HOMOLOG 3"/>
    <property type="match status" value="1"/>
</dbReference>
<keyword evidence="3" id="KW-1185">Reference proteome</keyword>
<dbReference type="SUPFAM" id="SSF51197">
    <property type="entry name" value="Clavaminate synthase-like"/>
    <property type="match status" value="1"/>
</dbReference>